<feature type="domain" description="Cation efflux protein cytoplasmic" evidence="10">
    <location>
        <begin position="241"/>
        <end position="313"/>
    </location>
</feature>
<dbReference type="EMBL" id="KV878584">
    <property type="protein sequence ID" value="OJJ60505.1"/>
    <property type="molecule type" value="Genomic_DNA"/>
</dbReference>
<dbReference type="Pfam" id="PF16916">
    <property type="entry name" value="ZT_dimer"/>
    <property type="match status" value="1"/>
</dbReference>
<keyword evidence="12" id="KW-1185">Reference proteome</keyword>
<dbReference type="PANTHER" id="PTHR45820">
    <property type="entry name" value="FI23527P1"/>
    <property type="match status" value="1"/>
</dbReference>
<evidence type="ECO:0000313" key="12">
    <source>
        <dbReference type="Proteomes" id="UP000184356"/>
    </source>
</evidence>
<evidence type="ECO:0000256" key="7">
    <source>
        <dbReference type="ARBA" id="ARBA00023136"/>
    </source>
</evidence>
<name>A0A1L9TM68_9EURO</name>
<dbReference type="Pfam" id="PF01545">
    <property type="entry name" value="Cation_efflux"/>
    <property type="match status" value="1"/>
</dbReference>
<dbReference type="NCBIfam" id="TIGR01297">
    <property type="entry name" value="CDF"/>
    <property type="match status" value="1"/>
</dbReference>
<dbReference type="STRING" id="1036612.A0A1L9TM68"/>
<evidence type="ECO:0000256" key="4">
    <source>
        <dbReference type="ARBA" id="ARBA00022692"/>
    </source>
</evidence>
<dbReference type="Gene3D" id="1.20.1510.10">
    <property type="entry name" value="Cation efflux protein transmembrane domain"/>
    <property type="match status" value="1"/>
</dbReference>
<sequence length="337" mass="36939">MQYKISRIQRLSAVTGISMSFFIAEISVGFYTGSLALIADAFHYLSDVVGFMVALAAAIVEQKHSPPPSFTFGWQRSQLLGAFFNGVLLFSLGISTFLQSIGRFIKVEVVEDPRLVMVIGCVGFGLNIISVVFLHEHDHKVQLDTRSDEHSDIEQETVIPHKQANTKPKFDLALMAVLVHIMGDCANNLGIIIAGLIIWQTDYSGRYYADPAVGMAIAVMIFLSSLPFIKRGGRILLQSAPDGVEPENVKRDLLQIPGITAVNELHVWQLNQEKSIASAHLAIEGGSEADFHRIVNTASDCFYGYGIHHVTLQPKTVVVNEEDVSIASVDGVGSWNK</sequence>
<comment type="similarity">
    <text evidence="2">Belongs to the cation diffusion facilitator (CDF) transporter (TC 2.A.4) family. SLC30A subfamily.</text>
</comment>
<keyword evidence="4 8" id="KW-0812">Transmembrane</keyword>
<dbReference type="GO" id="GO:0006882">
    <property type="term" value="P:intracellular zinc ion homeostasis"/>
    <property type="evidence" value="ECO:0007669"/>
    <property type="project" value="TreeGrafter"/>
</dbReference>
<feature type="domain" description="Cation efflux protein transmembrane" evidence="9">
    <location>
        <begin position="16"/>
        <end position="237"/>
    </location>
</feature>
<evidence type="ECO:0000259" key="9">
    <source>
        <dbReference type="Pfam" id="PF01545"/>
    </source>
</evidence>
<protein>
    <recommendedName>
        <fullName evidence="13">Cation efflux protein cytoplasmic domain-containing protein</fullName>
    </recommendedName>
</protein>
<dbReference type="Proteomes" id="UP000184356">
    <property type="component" value="Unassembled WGS sequence"/>
</dbReference>
<dbReference type="RefSeq" id="XP_040704311.1">
    <property type="nucleotide sequence ID" value="XM_040851780.1"/>
</dbReference>
<evidence type="ECO:0008006" key="13">
    <source>
        <dbReference type="Google" id="ProtNLM"/>
    </source>
</evidence>
<keyword evidence="6 8" id="KW-1133">Transmembrane helix</keyword>
<dbReference type="PANTHER" id="PTHR45820:SF5">
    <property type="entry name" value="DIFFUSION FACILITATOR FAMILY METAL ION TRANSPORTER, PUTATIVE-RELATED"/>
    <property type="match status" value="1"/>
</dbReference>
<evidence type="ECO:0000313" key="11">
    <source>
        <dbReference type="EMBL" id="OJJ60505.1"/>
    </source>
</evidence>
<dbReference type="InterPro" id="IPR002524">
    <property type="entry name" value="Cation_efflux"/>
</dbReference>
<dbReference type="GO" id="GO:0005385">
    <property type="term" value="F:zinc ion transmembrane transporter activity"/>
    <property type="evidence" value="ECO:0007669"/>
    <property type="project" value="TreeGrafter"/>
</dbReference>
<proteinExistence type="inferred from homology"/>
<organism evidence="11 12">
    <name type="scientific">Aspergillus sydowii CBS 593.65</name>
    <dbReference type="NCBI Taxonomy" id="1036612"/>
    <lineage>
        <taxon>Eukaryota</taxon>
        <taxon>Fungi</taxon>
        <taxon>Dikarya</taxon>
        <taxon>Ascomycota</taxon>
        <taxon>Pezizomycotina</taxon>
        <taxon>Eurotiomycetes</taxon>
        <taxon>Eurotiomycetidae</taxon>
        <taxon>Eurotiales</taxon>
        <taxon>Aspergillaceae</taxon>
        <taxon>Aspergillus</taxon>
        <taxon>Aspergillus subgen. Nidulantes</taxon>
    </lineage>
</organism>
<evidence type="ECO:0000256" key="8">
    <source>
        <dbReference type="SAM" id="Phobius"/>
    </source>
</evidence>
<feature type="transmembrane region" description="Helical" evidence="8">
    <location>
        <begin position="12"/>
        <end position="35"/>
    </location>
</feature>
<keyword evidence="7 8" id="KW-0472">Membrane</keyword>
<evidence type="ECO:0000256" key="6">
    <source>
        <dbReference type="ARBA" id="ARBA00022989"/>
    </source>
</evidence>
<dbReference type="GO" id="GO:0016020">
    <property type="term" value="C:membrane"/>
    <property type="evidence" value="ECO:0007669"/>
    <property type="project" value="UniProtKB-SubCell"/>
</dbReference>
<evidence type="ECO:0000256" key="5">
    <source>
        <dbReference type="ARBA" id="ARBA00022833"/>
    </source>
</evidence>
<dbReference type="InterPro" id="IPR027470">
    <property type="entry name" value="Cation_efflux_CTD"/>
</dbReference>
<dbReference type="SUPFAM" id="SSF160240">
    <property type="entry name" value="Cation efflux protein cytoplasmic domain-like"/>
    <property type="match status" value="1"/>
</dbReference>
<dbReference type="InterPro" id="IPR027469">
    <property type="entry name" value="Cation_efflux_TMD_sf"/>
</dbReference>
<dbReference type="GeneID" id="63767853"/>
<reference evidence="12" key="1">
    <citation type="journal article" date="2017" name="Genome Biol.">
        <title>Comparative genomics reveals high biological diversity and specific adaptations in the industrially and medically important fungal genus Aspergillus.</title>
        <authorList>
            <person name="de Vries R.P."/>
            <person name="Riley R."/>
            <person name="Wiebenga A."/>
            <person name="Aguilar-Osorio G."/>
            <person name="Amillis S."/>
            <person name="Uchima C.A."/>
            <person name="Anderluh G."/>
            <person name="Asadollahi M."/>
            <person name="Askin M."/>
            <person name="Barry K."/>
            <person name="Battaglia E."/>
            <person name="Bayram O."/>
            <person name="Benocci T."/>
            <person name="Braus-Stromeyer S.A."/>
            <person name="Caldana C."/>
            <person name="Canovas D."/>
            <person name="Cerqueira G.C."/>
            <person name="Chen F."/>
            <person name="Chen W."/>
            <person name="Choi C."/>
            <person name="Clum A."/>
            <person name="Dos Santos R.A."/>
            <person name="Damasio A.R."/>
            <person name="Diallinas G."/>
            <person name="Emri T."/>
            <person name="Fekete E."/>
            <person name="Flipphi M."/>
            <person name="Freyberg S."/>
            <person name="Gallo A."/>
            <person name="Gournas C."/>
            <person name="Habgood R."/>
            <person name="Hainaut M."/>
            <person name="Harispe M.L."/>
            <person name="Henrissat B."/>
            <person name="Hilden K.S."/>
            <person name="Hope R."/>
            <person name="Hossain A."/>
            <person name="Karabika E."/>
            <person name="Karaffa L."/>
            <person name="Karanyi Z."/>
            <person name="Krasevec N."/>
            <person name="Kuo A."/>
            <person name="Kusch H."/>
            <person name="LaButti K."/>
            <person name="Lagendijk E.L."/>
            <person name="Lapidus A."/>
            <person name="Levasseur A."/>
            <person name="Lindquist E."/>
            <person name="Lipzen A."/>
            <person name="Logrieco A.F."/>
            <person name="MacCabe A."/>
            <person name="Maekelae M.R."/>
            <person name="Malavazi I."/>
            <person name="Melin P."/>
            <person name="Meyer V."/>
            <person name="Mielnichuk N."/>
            <person name="Miskei M."/>
            <person name="Molnar A.P."/>
            <person name="Mule G."/>
            <person name="Ngan C.Y."/>
            <person name="Orejas M."/>
            <person name="Orosz E."/>
            <person name="Ouedraogo J.P."/>
            <person name="Overkamp K.M."/>
            <person name="Park H.-S."/>
            <person name="Perrone G."/>
            <person name="Piumi F."/>
            <person name="Punt P.J."/>
            <person name="Ram A.F."/>
            <person name="Ramon A."/>
            <person name="Rauscher S."/>
            <person name="Record E."/>
            <person name="Riano-Pachon D.M."/>
            <person name="Robert V."/>
            <person name="Roehrig J."/>
            <person name="Ruller R."/>
            <person name="Salamov A."/>
            <person name="Salih N.S."/>
            <person name="Samson R.A."/>
            <person name="Sandor E."/>
            <person name="Sanguinetti M."/>
            <person name="Schuetze T."/>
            <person name="Sepcic K."/>
            <person name="Shelest E."/>
            <person name="Sherlock G."/>
            <person name="Sophianopoulou V."/>
            <person name="Squina F.M."/>
            <person name="Sun H."/>
            <person name="Susca A."/>
            <person name="Todd R.B."/>
            <person name="Tsang A."/>
            <person name="Unkles S.E."/>
            <person name="van de Wiele N."/>
            <person name="van Rossen-Uffink D."/>
            <person name="Oliveira J.V."/>
            <person name="Vesth T.C."/>
            <person name="Visser J."/>
            <person name="Yu J.-H."/>
            <person name="Zhou M."/>
            <person name="Andersen M.R."/>
            <person name="Archer D.B."/>
            <person name="Baker S.E."/>
            <person name="Benoit I."/>
            <person name="Brakhage A.A."/>
            <person name="Braus G.H."/>
            <person name="Fischer R."/>
            <person name="Frisvad J.C."/>
            <person name="Goldman G.H."/>
            <person name="Houbraken J."/>
            <person name="Oakley B."/>
            <person name="Pocsi I."/>
            <person name="Scazzocchio C."/>
            <person name="Seiboth B."/>
            <person name="vanKuyk P.A."/>
            <person name="Wortman J."/>
            <person name="Dyer P.S."/>
            <person name="Grigoriev I.V."/>
        </authorList>
    </citation>
    <scope>NUCLEOTIDE SEQUENCE [LARGE SCALE GENOMIC DNA]</scope>
    <source>
        <strain evidence="12">CBS 593.65</strain>
    </source>
</reference>
<dbReference type="VEuPathDB" id="FungiDB:ASPSYDRAFT_87093"/>
<dbReference type="SUPFAM" id="SSF161111">
    <property type="entry name" value="Cation efflux protein transmembrane domain-like"/>
    <property type="match status" value="1"/>
</dbReference>
<accession>A0A1L9TM68</accession>
<feature type="transmembrane region" description="Helical" evidence="8">
    <location>
        <begin position="114"/>
        <end position="134"/>
    </location>
</feature>
<comment type="subcellular location">
    <subcellularLocation>
        <location evidence="1">Membrane</location>
        <topology evidence="1">Multi-pass membrane protein</topology>
    </subcellularLocation>
</comment>
<evidence type="ECO:0000259" key="10">
    <source>
        <dbReference type="Pfam" id="PF16916"/>
    </source>
</evidence>
<evidence type="ECO:0000256" key="3">
    <source>
        <dbReference type="ARBA" id="ARBA00022448"/>
    </source>
</evidence>
<dbReference type="AlphaFoldDB" id="A0A1L9TM68"/>
<gene>
    <name evidence="11" type="ORF">ASPSYDRAFT_87093</name>
</gene>
<keyword evidence="5" id="KW-0862">Zinc</keyword>
<dbReference type="InterPro" id="IPR036837">
    <property type="entry name" value="Cation_efflux_CTD_sf"/>
</dbReference>
<feature type="transmembrane region" description="Helical" evidence="8">
    <location>
        <begin position="80"/>
        <end position="102"/>
    </location>
</feature>
<evidence type="ECO:0000256" key="2">
    <source>
        <dbReference type="ARBA" id="ARBA00008873"/>
    </source>
</evidence>
<dbReference type="InterPro" id="IPR058533">
    <property type="entry name" value="Cation_efflux_TM"/>
</dbReference>
<keyword evidence="3" id="KW-0813">Transport</keyword>
<feature type="transmembrane region" description="Helical" evidence="8">
    <location>
        <begin position="211"/>
        <end position="229"/>
    </location>
</feature>
<feature type="transmembrane region" description="Helical" evidence="8">
    <location>
        <begin position="172"/>
        <end position="199"/>
    </location>
</feature>
<dbReference type="OrthoDB" id="9944568at2759"/>
<evidence type="ECO:0000256" key="1">
    <source>
        <dbReference type="ARBA" id="ARBA00004141"/>
    </source>
</evidence>